<feature type="compositionally biased region" description="Acidic residues" evidence="1">
    <location>
        <begin position="78"/>
        <end position="89"/>
    </location>
</feature>
<keyword evidence="2" id="KW-0732">Signal</keyword>
<feature type="compositionally biased region" description="Basic and acidic residues" evidence="1">
    <location>
        <begin position="63"/>
        <end position="77"/>
    </location>
</feature>
<dbReference type="Proteomes" id="UP000308730">
    <property type="component" value="Unassembled WGS sequence"/>
</dbReference>
<feature type="signal peptide" evidence="2">
    <location>
        <begin position="1"/>
        <end position="18"/>
    </location>
</feature>
<feature type="chain" id="PRO_5020897864" evidence="2">
    <location>
        <begin position="19"/>
        <end position="451"/>
    </location>
</feature>
<keyword evidence="4" id="KW-1185">Reference proteome</keyword>
<sequence>VRCMLLFLISQLARSKAGHPVATNPPVIKKSSEAAIRPVTKNVEDMQQQPKKRRAPSKLPRSQMEDGVERIEVHGSDSDVEMDDADNESDGYIPTHPTTVSPREPHEKRVSSLSVKRDAAQIEPDSAGEDHTAKRPKGSDGRFTAAQKGKGKAVDSRSIPSIKIPPIRNFKPKPSVQKNTDTQPAQLDMETLSKALEDTVVSNAVGSATADATMLQYKKQSGVVTPAGTGASIPTSIASATLGGVPQEGASHSLAQALLSMPPLSNGQIPTPEMVMAALTNQIDRPVRSDVEASQKKAFDDAVQAYKEQCAKNALHQARELEQVQASGMKDIADIKRGTEDLRAQYSLLLQSRKALSVDLQGPAAAIVQPAPSSSLRSVKMMDGPTVRLHQHTSQKVSMLPAVSDPVGIVAGSNVAIVSFDGGAVGSNSTENLLAEAYRKIYTEEQASDND</sequence>
<proteinExistence type="predicted"/>
<feature type="compositionally biased region" description="Basic and acidic residues" evidence="1">
    <location>
        <begin position="128"/>
        <end position="140"/>
    </location>
</feature>
<evidence type="ECO:0000256" key="2">
    <source>
        <dbReference type="SAM" id="SignalP"/>
    </source>
</evidence>
<name>A0A4V3XF72_9APHY</name>
<dbReference type="EMBL" id="SGPM01000738">
    <property type="protein sequence ID" value="THH16363.1"/>
    <property type="molecule type" value="Genomic_DNA"/>
</dbReference>
<reference evidence="3 4" key="1">
    <citation type="submission" date="2019-02" db="EMBL/GenBank/DDBJ databases">
        <title>Genome sequencing of the rare red list fungi Antrodiella citrinella (Flaviporus citrinellus).</title>
        <authorList>
            <person name="Buettner E."/>
            <person name="Kellner H."/>
        </authorList>
    </citation>
    <scope>NUCLEOTIDE SEQUENCE [LARGE SCALE GENOMIC DNA]</scope>
    <source>
        <strain evidence="3 4">DSM 108506</strain>
    </source>
</reference>
<protein>
    <submittedName>
        <fullName evidence="3">Uncharacterized protein</fullName>
    </submittedName>
</protein>
<evidence type="ECO:0000256" key="1">
    <source>
        <dbReference type="SAM" id="MobiDB-lite"/>
    </source>
</evidence>
<feature type="region of interest" description="Disordered" evidence="1">
    <location>
        <begin position="37"/>
        <end position="181"/>
    </location>
</feature>
<dbReference type="AlphaFoldDB" id="A0A4V3XF72"/>
<gene>
    <name evidence="3" type="ORF">EUX98_g9310</name>
</gene>
<comment type="caution">
    <text evidence="3">The sequence shown here is derived from an EMBL/GenBank/DDBJ whole genome shotgun (WGS) entry which is preliminary data.</text>
</comment>
<evidence type="ECO:0000313" key="4">
    <source>
        <dbReference type="Proteomes" id="UP000308730"/>
    </source>
</evidence>
<feature type="compositionally biased region" description="Low complexity" evidence="1">
    <location>
        <begin position="156"/>
        <end position="168"/>
    </location>
</feature>
<accession>A0A4V3XF72</accession>
<organism evidence="3 4">
    <name type="scientific">Antrodiella citrinella</name>
    <dbReference type="NCBI Taxonomy" id="2447956"/>
    <lineage>
        <taxon>Eukaryota</taxon>
        <taxon>Fungi</taxon>
        <taxon>Dikarya</taxon>
        <taxon>Basidiomycota</taxon>
        <taxon>Agaricomycotina</taxon>
        <taxon>Agaricomycetes</taxon>
        <taxon>Polyporales</taxon>
        <taxon>Steccherinaceae</taxon>
        <taxon>Antrodiella</taxon>
    </lineage>
</organism>
<feature type="compositionally biased region" description="Basic and acidic residues" evidence="1">
    <location>
        <begin position="103"/>
        <end position="120"/>
    </location>
</feature>
<evidence type="ECO:0000313" key="3">
    <source>
        <dbReference type="EMBL" id="THH16363.1"/>
    </source>
</evidence>
<feature type="non-terminal residue" evidence="3">
    <location>
        <position position="1"/>
    </location>
</feature>